<keyword evidence="5" id="KW-1185">Reference proteome</keyword>
<dbReference type="PANTHER" id="PTHR28524">
    <property type="entry name" value="SUCCINATE DEHYDROGENASE ASSEMBLY FACTOR 4, MITOCHONDRIAL"/>
    <property type="match status" value="1"/>
</dbReference>
<reference evidence="4 5" key="1">
    <citation type="submission" date="2024-05" db="EMBL/GenBank/DDBJ databases">
        <title>The nuclear and mitochondrial genome assemblies of Tetragonisca angustula (Apidae: Meliponini), a tiny yet remarkable pollinator in the Neotropics.</title>
        <authorList>
            <person name="Ferrari R."/>
            <person name="Ricardo P.C."/>
            <person name="Dias F.C."/>
            <person name="Araujo N.S."/>
            <person name="Soares D.O."/>
            <person name="Zhou Q.-S."/>
            <person name="Zhu C.-D."/>
            <person name="Coutinho L."/>
            <person name="Airas M.C."/>
            <person name="Batista T.M."/>
        </authorList>
    </citation>
    <scope>NUCLEOTIDE SEQUENCE [LARGE SCALE GENOMIC DNA]</scope>
    <source>
        <strain evidence="4">ASF017062</strain>
        <tissue evidence="4">Abdomen</tissue>
    </source>
</reference>
<feature type="compositionally biased region" description="Basic and acidic residues" evidence="3">
    <location>
        <begin position="64"/>
        <end position="82"/>
    </location>
</feature>
<dbReference type="GO" id="GO:0034553">
    <property type="term" value="P:mitochondrial respiratory chain complex II assembly"/>
    <property type="evidence" value="ECO:0007669"/>
    <property type="project" value="TreeGrafter"/>
</dbReference>
<evidence type="ECO:0000313" key="4">
    <source>
        <dbReference type="EMBL" id="KAK9308592.1"/>
    </source>
</evidence>
<organism evidence="4 5">
    <name type="scientific">Tetragonisca angustula</name>
    <dbReference type="NCBI Taxonomy" id="166442"/>
    <lineage>
        <taxon>Eukaryota</taxon>
        <taxon>Metazoa</taxon>
        <taxon>Ecdysozoa</taxon>
        <taxon>Arthropoda</taxon>
        <taxon>Hexapoda</taxon>
        <taxon>Insecta</taxon>
        <taxon>Pterygota</taxon>
        <taxon>Neoptera</taxon>
        <taxon>Endopterygota</taxon>
        <taxon>Hymenoptera</taxon>
        <taxon>Apocrita</taxon>
        <taxon>Aculeata</taxon>
        <taxon>Apoidea</taxon>
        <taxon>Anthophila</taxon>
        <taxon>Apidae</taxon>
        <taxon>Tetragonisca</taxon>
    </lineage>
</organism>
<dbReference type="GO" id="GO:0005739">
    <property type="term" value="C:mitochondrion"/>
    <property type="evidence" value="ECO:0007669"/>
    <property type="project" value="TreeGrafter"/>
</dbReference>
<dbReference type="EMBL" id="JAWNGG020000019">
    <property type="protein sequence ID" value="KAK9308592.1"/>
    <property type="molecule type" value="Genomic_DNA"/>
</dbReference>
<evidence type="ECO:0000256" key="3">
    <source>
        <dbReference type="SAM" id="MobiDB-lite"/>
    </source>
</evidence>
<proteinExistence type="inferred from homology"/>
<dbReference type="AlphaFoldDB" id="A0AAW1AHP7"/>
<dbReference type="Proteomes" id="UP001432146">
    <property type="component" value="Unassembled WGS sequence"/>
</dbReference>
<name>A0AAW1AHP7_9HYME</name>
<evidence type="ECO:0000313" key="5">
    <source>
        <dbReference type="Proteomes" id="UP001432146"/>
    </source>
</evidence>
<comment type="caution">
    <text evidence="4">The sequence shown here is derived from an EMBL/GenBank/DDBJ whole genome shotgun (WGS) entry which is preliminary data.</text>
</comment>
<comment type="similarity">
    <text evidence="1">Belongs to the SDHAF4 family.</text>
</comment>
<protein>
    <recommendedName>
        <fullName evidence="2">Succinate dehydrogenase assembly factor 4, mitochondrial</fullName>
    </recommendedName>
</protein>
<evidence type="ECO:0000256" key="2">
    <source>
        <dbReference type="ARBA" id="ARBA00022170"/>
    </source>
</evidence>
<feature type="region of interest" description="Disordered" evidence="3">
    <location>
        <begin position="161"/>
        <end position="186"/>
    </location>
</feature>
<feature type="region of interest" description="Disordered" evidence="3">
    <location>
        <begin position="64"/>
        <end position="131"/>
    </location>
</feature>
<gene>
    <name evidence="4" type="ORF">QLX08_001451</name>
</gene>
<sequence>MDKVIFTNVIAFNKLLKTSHENTKISIKFLHTQFQVLFSKKNETNESPRMREFRKKLRERTPIEKLEELEEGKHPYQEKEPLKPFPNNTNPETGEVGGPRGPEPTRYGDWERKGKETKTEKKESLRMKQFHRKLKLQPIPRIPPRERFVDLVLVETDPTNGELITNSEKDPTKWGDWQNGGRVSDF</sequence>
<dbReference type="Pfam" id="PF07896">
    <property type="entry name" value="DUF1674"/>
    <property type="match status" value="2"/>
</dbReference>
<evidence type="ECO:0000256" key="1">
    <source>
        <dbReference type="ARBA" id="ARBA00005701"/>
    </source>
</evidence>
<accession>A0AAW1AHP7</accession>
<feature type="compositionally biased region" description="Basic and acidic residues" evidence="3">
    <location>
        <begin position="106"/>
        <end position="126"/>
    </location>
</feature>
<dbReference type="PANTHER" id="PTHR28524:SF3">
    <property type="entry name" value="SUCCINATE DEHYDROGENASE ASSEMBLY FACTOR 4, MITOCHONDRIAL"/>
    <property type="match status" value="1"/>
</dbReference>
<dbReference type="InterPro" id="IPR012875">
    <property type="entry name" value="SDHF4"/>
</dbReference>